<reference evidence="3" key="1">
    <citation type="submission" date="2021-09" db="EMBL/GenBank/DDBJ databases">
        <authorList>
            <person name="Martin H S."/>
        </authorList>
    </citation>
    <scope>NUCLEOTIDE SEQUENCE</scope>
</reference>
<accession>A0A8J2QTN4</accession>
<evidence type="ECO:0000256" key="2">
    <source>
        <dbReference type="SAM" id="SignalP"/>
    </source>
</evidence>
<comment type="caution">
    <text evidence="3">The sequence shown here is derived from an EMBL/GenBank/DDBJ whole genome shotgun (WGS) entry which is preliminary data.</text>
</comment>
<feature type="chain" id="PRO_5035149003" evidence="2">
    <location>
        <begin position="17"/>
        <end position="449"/>
    </location>
</feature>
<sequence length="449" mass="51238">MMILALIFMFFQSSFGAPNYAPANKTIANYSPEELLSDIPDSNETIARAGYGLLAIENDQNFKYNENDGYNTHRIKFNDATDEDGHFFDNNEDSQNVNNYNLPKRKRRRRKPKQNYIGLNDPGTQYYAPGSGLNRYPYKAEQNYASSATSSFLSSVSNALSSISEHDDRQCVARLLCEAVSGSPASSLFDRVSGLQPLLTLVAAYSGVQSSPVQMFGRALLVGASRSKASCIAAHPLCPTDTEELVHYLNNHNGDFFNAPDRQNFEQINNQLHQNQMYNQYYGLYGSPNNGLYRPSLYTPGHQYGFAFPYSNDKYGNRIQKRIQNNPIREYENFHQKTHRWTFPDINNNDINNFNHIINTLKFPYDESEGSHRKTRGFTFPSYNYVSGIDGNFFSNAYKPTYNQFSYDESHHKKTSHRFEGFQTVYVVRGNGDPNYPEVIHLRPGQSVH</sequence>
<evidence type="ECO:0000313" key="4">
    <source>
        <dbReference type="Proteomes" id="UP000789524"/>
    </source>
</evidence>
<feature type="signal peptide" evidence="2">
    <location>
        <begin position="1"/>
        <end position="16"/>
    </location>
</feature>
<proteinExistence type="predicted"/>
<gene>
    <name evidence="3" type="ORF">DCHRY22_LOCUS8297</name>
</gene>
<feature type="region of interest" description="Disordered" evidence="1">
    <location>
        <begin position="86"/>
        <end position="121"/>
    </location>
</feature>
<evidence type="ECO:0000256" key="1">
    <source>
        <dbReference type="SAM" id="MobiDB-lite"/>
    </source>
</evidence>
<dbReference type="OrthoDB" id="8196075at2759"/>
<protein>
    <submittedName>
        <fullName evidence="3">(African queen) hypothetical protein</fullName>
    </submittedName>
</protein>
<dbReference type="Proteomes" id="UP000789524">
    <property type="component" value="Unassembled WGS sequence"/>
</dbReference>
<name>A0A8J2QTN4_9NEOP</name>
<feature type="compositionally biased region" description="Basic residues" evidence="1">
    <location>
        <begin position="103"/>
        <end position="113"/>
    </location>
</feature>
<organism evidence="3 4">
    <name type="scientific">Danaus chrysippus</name>
    <name type="common">African queen</name>
    <dbReference type="NCBI Taxonomy" id="151541"/>
    <lineage>
        <taxon>Eukaryota</taxon>
        <taxon>Metazoa</taxon>
        <taxon>Ecdysozoa</taxon>
        <taxon>Arthropoda</taxon>
        <taxon>Hexapoda</taxon>
        <taxon>Insecta</taxon>
        <taxon>Pterygota</taxon>
        <taxon>Neoptera</taxon>
        <taxon>Endopterygota</taxon>
        <taxon>Lepidoptera</taxon>
        <taxon>Glossata</taxon>
        <taxon>Ditrysia</taxon>
        <taxon>Papilionoidea</taxon>
        <taxon>Nymphalidae</taxon>
        <taxon>Danainae</taxon>
        <taxon>Danaini</taxon>
        <taxon>Danaina</taxon>
        <taxon>Danaus</taxon>
        <taxon>Anosia</taxon>
    </lineage>
</organism>
<dbReference type="AlphaFoldDB" id="A0A8J2QTN4"/>
<dbReference type="EMBL" id="CAKASE010000060">
    <property type="protein sequence ID" value="CAG9568416.1"/>
    <property type="molecule type" value="Genomic_DNA"/>
</dbReference>
<keyword evidence="2" id="KW-0732">Signal</keyword>
<evidence type="ECO:0000313" key="3">
    <source>
        <dbReference type="EMBL" id="CAG9568416.1"/>
    </source>
</evidence>
<keyword evidence="4" id="KW-1185">Reference proteome</keyword>